<dbReference type="NCBIfam" id="TIGR04183">
    <property type="entry name" value="Por_Secre_tail"/>
    <property type="match status" value="1"/>
</dbReference>
<dbReference type="InterPro" id="IPR026444">
    <property type="entry name" value="Secre_tail"/>
</dbReference>
<dbReference type="InterPro" id="IPR011047">
    <property type="entry name" value="Quinoprotein_ADH-like_sf"/>
</dbReference>
<protein>
    <submittedName>
        <fullName evidence="3">Putative secreted protein (Por secretion system target)</fullName>
    </submittedName>
</protein>
<dbReference type="AlphaFoldDB" id="A0A3L9YE38"/>
<evidence type="ECO:0000313" key="4">
    <source>
        <dbReference type="Proteomes" id="UP000271339"/>
    </source>
</evidence>
<gene>
    <name evidence="3" type="ORF">BXY75_2358</name>
</gene>
<dbReference type="Pfam" id="PF18962">
    <property type="entry name" value="Por_Secre_tail"/>
    <property type="match status" value="1"/>
</dbReference>
<dbReference type="RefSeq" id="WP_121907911.1">
    <property type="nucleotide sequence ID" value="NZ_REFC01000013.1"/>
</dbReference>
<proteinExistence type="predicted"/>
<evidence type="ECO:0000313" key="3">
    <source>
        <dbReference type="EMBL" id="RMA58976.1"/>
    </source>
</evidence>
<evidence type="ECO:0000256" key="1">
    <source>
        <dbReference type="ARBA" id="ARBA00022729"/>
    </source>
</evidence>
<reference evidence="3 4" key="1">
    <citation type="submission" date="2018-10" db="EMBL/GenBank/DDBJ databases">
        <title>Genomic Encyclopedia of Archaeal and Bacterial Type Strains, Phase II (KMG-II): from individual species to whole genera.</title>
        <authorList>
            <person name="Goeker M."/>
        </authorList>
    </citation>
    <scope>NUCLEOTIDE SEQUENCE [LARGE SCALE GENOMIC DNA]</scope>
    <source>
        <strain evidence="3 4">DSM 23424</strain>
    </source>
</reference>
<name>A0A3L9YE38_9FLAO</name>
<keyword evidence="1" id="KW-0732">Signal</keyword>
<dbReference type="SUPFAM" id="SSF50998">
    <property type="entry name" value="Quinoprotein alcohol dehydrogenase-like"/>
    <property type="match status" value="1"/>
</dbReference>
<sequence length="522" mass="55902">MKNIDQLIKFWSNRIGLLSLILFINAPIISAQAPIIQWERSFGGNHSEYVRSVAVTNDGGYIVAGASESDSGDVTGNHGALDFWVTKISSSGSLQWQKSLGGPHVDFCEDIKQTSDGGYIMLGRSFQNGGDVTGNHGLMDYWVVKISSTGVLEWQRSLGGVSNDQGYSISQTADGGYILAGGAESSDGDVGDAIDAGDYWVVKLSSSGNIQWEKSLGGGDNDVAYDIVQTPEGGYILTGSSRSNNIMVTGNHGGQDLWIAKISSTGILEWQKSYGGTSDEGGYSIINTADGGYAAAGYTHSNDGDVSGNHGSYDFWIIKINNSGTLQWQKTLGGTSLDIAYDMIQQSDGGYVVIGETSSNNGDVSGNNGMSDVWLARLSASGTLLWREAFGGSDNEEGYSLQKTNDGGFIFVASSQSSNGDVSFNNGQEDFWVVKLAPDPLRIEDFSESKLILYPNPVKDILHISSQEIIESVEIYNSVGQRIGDYFFTEKDATIDTSTLANGLYIVIIKDANSSSQIKIIK</sequence>
<accession>A0A3L9YE38</accession>
<dbReference type="PANTHER" id="PTHR42754:SF1">
    <property type="entry name" value="LIPOPROTEIN"/>
    <property type="match status" value="1"/>
</dbReference>
<organism evidence="3 4">
    <name type="scientific">Ulvibacter antarcticus</name>
    <dbReference type="NCBI Taxonomy" id="442714"/>
    <lineage>
        <taxon>Bacteria</taxon>
        <taxon>Pseudomonadati</taxon>
        <taxon>Bacteroidota</taxon>
        <taxon>Flavobacteriia</taxon>
        <taxon>Flavobacteriales</taxon>
        <taxon>Flavobacteriaceae</taxon>
        <taxon>Ulvibacter</taxon>
    </lineage>
</organism>
<dbReference type="OrthoDB" id="9811934at2"/>
<comment type="caution">
    <text evidence="3">The sequence shown here is derived from an EMBL/GenBank/DDBJ whole genome shotgun (WGS) entry which is preliminary data.</text>
</comment>
<dbReference type="Proteomes" id="UP000271339">
    <property type="component" value="Unassembled WGS sequence"/>
</dbReference>
<feature type="domain" description="Secretion system C-terminal sorting" evidence="2">
    <location>
        <begin position="453"/>
        <end position="521"/>
    </location>
</feature>
<keyword evidence="4" id="KW-1185">Reference proteome</keyword>
<dbReference type="EMBL" id="REFC01000013">
    <property type="protein sequence ID" value="RMA58976.1"/>
    <property type="molecule type" value="Genomic_DNA"/>
</dbReference>
<dbReference type="PANTHER" id="PTHR42754">
    <property type="entry name" value="ENDOGLUCANASE"/>
    <property type="match status" value="1"/>
</dbReference>
<evidence type="ECO:0000259" key="2">
    <source>
        <dbReference type="Pfam" id="PF18962"/>
    </source>
</evidence>